<keyword evidence="2" id="KW-1185">Reference proteome</keyword>
<evidence type="ECO:0000313" key="1">
    <source>
        <dbReference type="EMBL" id="MFC7337661.1"/>
    </source>
</evidence>
<reference evidence="2" key="1">
    <citation type="journal article" date="2019" name="Int. J. Syst. Evol. Microbiol.">
        <title>The Global Catalogue of Microorganisms (GCM) 10K type strain sequencing project: providing services to taxonomists for standard genome sequencing and annotation.</title>
        <authorList>
            <consortium name="The Broad Institute Genomics Platform"/>
            <consortium name="The Broad Institute Genome Sequencing Center for Infectious Disease"/>
            <person name="Wu L."/>
            <person name="Ma J."/>
        </authorList>
    </citation>
    <scope>NUCLEOTIDE SEQUENCE [LARGE SCALE GENOMIC DNA]</scope>
    <source>
        <strain evidence="2">CGMCC 4.1467</strain>
    </source>
</reference>
<name>A0ABW2L839_9BACT</name>
<accession>A0ABW2L839</accession>
<dbReference type="EMBL" id="JBHTBS010000004">
    <property type="protein sequence ID" value="MFC7337661.1"/>
    <property type="molecule type" value="Genomic_DNA"/>
</dbReference>
<sequence>MQKVTLENYRQDRYYPKVVAAVKRLLAKQRHVSPVEVLMEMGVLMADDRKRWQRGQVPYLEKVIRCNLSKAGRILRILRFHAHDLNLGPSMTAYRHGKQVLRFSKTGVKAIEEAYARHFVVIGKQNPFEAKPRSSD</sequence>
<gene>
    <name evidence="1" type="ORF">ACFQY0_10775</name>
</gene>
<comment type="caution">
    <text evidence="1">The sequence shown here is derived from an EMBL/GenBank/DDBJ whole genome shotgun (WGS) entry which is preliminary data.</text>
</comment>
<evidence type="ECO:0000313" key="2">
    <source>
        <dbReference type="Proteomes" id="UP001596472"/>
    </source>
</evidence>
<dbReference type="Proteomes" id="UP001596472">
    <property type="component" value="Unassembled WGS sequence"/>
</dbReference>
<organism evidence="1 2">
    <name type="scientific">Haloferula chungangensis</name>
    <dbReference type="NCBI Taxonomy" id="1048331"/>
    <lineage>
        <taxon>Bacteria</taxon>
        <taxon>Pseudomonadati</taxon>
        <taxon>Verrucomicrobiota</taxon>
        <taxon>Verrucomicrobiia</taxon>
        <taxon>Verrucomicrobiales</taxon>
        <taxon>Verrucomicrobiaceae</taxon>
        <taxon>Haloferula</taxon>
    </lineage>
</organism>
<proteinExistence type="predicted"/>
<protein>
    <submittedName>
        <fullName evidence="1">Uncharacterized protein</fullName>
    </submittedName>
</protein>